<keyword evidence="2" id="KW-1133">Transmembrane helix</keyword>
<name>A0A0R0M1U3_9MICR</name>
<keyword evidence="2" id="KW-0472">Membrane</keyword>
<keyword evidence="2" id="KW-0812">Transmembrane</keyword>
<feature type="coiled-coil region" evidence="1">
    <location>
        <begin position="34"/>
        <end position="104"/>
    </location>
</feature>
<evidence type="ECO:0000313" key="4">
    <source>
        <dbReference type="Proteomes" id="UP000051530"/>
    </source>
</evidence>
<evidence type="ECO:0000313" key="3">
    <source>
        <dbReference type="EMBL" id="KRH93391.1"/>
    </source>
</evidence>
<evidence type="ECO:0000256" key="2">
    <source>
        <dbReference type="SAM" id="Phobius"/>
    </source>
</evidence>
<gene>
    <name evidence="3" type="ORF">M153_9350003563</name>
</gene>
<evidence type="ECO:0000256" key="1">
    <source>
        <dbReference type="SAM" id="Coils"/>
    </source>
</evidence>
<comment type="caution">
    <text evidence="3">The sequence shown here is derived from an EMBL/GenBank/DDBJ whole genome shotgun (WGS) entry which is preliminary data.</text>
</comment>
<dbReference type="EMBL" id="LGUB01000355">
    <property type="protein sequence ID" value="KRH93391.1"/>
    <property type="molecule type" value="Genomic_DNA"/>
</dbReference>
<organism evidence="3 4">
    <name type="scientific">Pseudoloma neurophilia</name>
    <dbReference type="NCBI Taxonomy" id="146866"/>
    <lineage>
        <taxon>Eukaryota</taxon>
        <taxon>Fungi</taxon>
        <taxon>Fungi incertae sedis</taxon>
        <taxon>Microsporidia</taxon>
        <taxon>Pseudoloma</taxon>
    </lineage>
</organism>
<dbReference type="AlphaFoldDB" id="A0A0R0M1U3"/>
<keyword evidence="1" id="KW-0175">Coiled coil</keyword>
<dbReference type="VEuPathDB" id="MicrosporidiaDB:M153_9350003563"/>
<dbReference type="Proteomes" id="UP000051530">
    <property type="component" value="Unassembled WGS sequence"/>
</dbReference>
<reference evidence="3 4" key="1">
    <citation type="submission" date="2015-07" db="EMBL/GenBank/DDBJ databases">
        <title>The genome of Pseudoloma neurophilia, a relevant intracellular parasite of the zebrafish.</title>
        <authorList>
            <person name="Ndikumana S."/>
            <person name="Pelin A."/>
            <person name="Sanders J."/>
            <person name="Corradi N."/>
        </authorList>
    </citation>
    <scope>NUCLEOTIDE SEQUENCE [LARGE SCALE GENOMIC DNA]</scope>
    <source>
        <strain evidence="3 4">MK1</strain>
    </source>
</reference>
<sequence>MGNFIGLLKYKTCQICVIMLFLVLLNLLSIGCKDQSQTDVLQELDQKIDTLERELDRNEELIEINNVKRENSGIIGKKLIDIENGKIRKHIQRLQTDLNSAKAQKENLNK</sequence>
<proteinExistence type="predicted"/>
<accession>A0A0R0M1U3</accession>
<keyword evidence="4" id="KW-1185">Reference proteome</keyword>
<feature type="transmembrane region" description="Helical" evidence="2">
    <location>
        <begin position="12"/>
        <end position="31"/>
    </location>
</feature>
<protein>
    <submittedName>
        <fullName evidence="3">Uncharacterized protein</fullName>
    </submittedName>
</protein>